<dbReference type="SUPFAM" id="SSF53474">
    <property type="entry name" value="alpha/beta-Hydrolases"/>
    <property type="match status" value="1"/>
</dbReference>
<dbReference type="InterPro" id="IPR029058">
    <property type="entry name" value="AB_hydrolase_fold"/>
</dbReference>
<dbReference type="Proteomes" id="UP000054166">
    <property type="component" value="Unassembled WGS sequence"/>
</dbReference>
<evidence type="ECO:0000256" key="4">
    <source>
        <dbReference type="ARBA" id="ARBA00007920"/>
    </source>
</evidence>
<keyword evidence="11" id="KW-1185">Reference proteome</keyword>
<evidence type="ECO:0000313" key="11">
    <source>
        <dbReference type="Proteomes" id="UP000054166"/>
    </source>
</evidence>
<accession>A0A0C3EG83</accession>
<evidence type="ECO:0000256" key="6">
    <source>
        <dbReference type="ARBA" id="ARBA00023128"/>
    </source>
</evidence>
<evidence type="ECO:0000256" key="7">
    <source>
        <dbReference type="ARBA" id="ARBA00023136"/>
    </source>
</evidence>
<keyword evidence="6" id="KW-0496">Mitochondrion</keyword>
<comment type="subcellular location">
    <subcellularLocation>
        <location evidence="2">Endoplasmic reticulum</location>
    </subcellularLocation>
    <subcellularLocation>
        <location evidence="3">Membrane</location>
    </subcellularLocation>
    <subcellularLocation>
        <location evidence="1">Mitochondrion</location>
    </subcellularLocation>
</comment>
<evidence type="ECO:0000256" key="3">
    <source>
        <dbReference type="ARBA" id="ARBA00004370"/>
    </source>
</evidence>
<evidence type="ECO:0000313" key="9">
    <source>
        <dbReference type="EMBL" id="KIM71640.1"/>
    </source>
</evidence>
<dbReference type="EMBL" id="KN833001">
    <property type="protein sequence ID" value="KIM80986.1"/>
    <property type="molecule type" value="Genomic_DNA"/>
</dbReference>
<dbReference type="Gene3D" id="3.40.50.1820">
    <property type="entry name" value="alpha/beta hydrolase"/>
    <property type="match status" value="1"/>
</dbReference>
<gene>
    <name evidence="10" type="ORF">PILCRDRAFT_37074</name>
    <name evidence="9" type="ORF">PILCRDRAFT_39464</name>
</gene>
<dbReference type="AlphaFoldDB" id="A0A0C3EG83"/>
<keyword evidence="7" id="KW-0472">Membrane</keyword>
<evidence type="ECO:0000313" key="10">
    <source>
        <dbReference type="EMBL" id="KIM80986.1"/>
    </source>
</evidence>
<sequence length="170" mass="18959">IIAIHGLDGHPQKSWTAPNGTLWLSDLLPEKLPQAHILTYSYDAYTRGGEQLTDESVYALAQKLLVDIATERHDSNAQRRPIIFVAHSLGGIVLKYALIHADRHEYSPYKAVERSTYGILFLGTPHQGSATVDLATSILQILSIRFDTNNTILNDLGLHSKALQQQQDQY</sequence>
<reference evidence="11" key="2">
    <citation type="submission" date="2015-01" db="EMBL/GenBank/DDBJ databases">
        <title>Evolutionary Origins and Diversification of the Mycorrhizal Mutualists.</title>
        <authorList>
            <consortium name="DOE Joint Genome Institute"/>
            <consortium name="Mycorrhizal Genomics Consortium"/>
            <person name="Kohler A."/>
            <person name="Kuo A."/>
            <person name="Nagy L.G."/>
            <person name="Floudas D."/>
            <person name="Copeland A."/>
            <person name="Barry K.W."/>
            <person name="Cichocki N."/>
            <person name="Veneault-Fourrey C."/>
            <person name="LaButti K."/>
            <person name="Lindquist E.A."/>
            <person name="Lipzen A."/>
            <person name="Lundell T."/>
            <person name="Morin E."/>
            <person name="Murat C."/>
            <person name="Riley R."/>
            <person name="Ohm R."/>
            <person name="Sun H."/>
            <person name="Tunlid A."/>
            <person name="Henrissat B."/>
            <person name="Grigoriev I.V."/>
            <person name="Hibbett D.S."/>
            <person name="Martin F."/>
        </authorList>
    </citation>
    <scope>NUCLEOTIDE SEQUENCE [LARGE SCALE GENOMIC DNA]</scope>
    <source>
        <strain evidence="11">F 1598</strain>
    </source>
</reference>
<keyword evidence="5" id="KW-0256">Endoplasmic reticulum</keyword>
<dbReference type="InterPro" id="IPR052374">
    <property type="entry name" value="SERAC1"/>
</dbReference>
<dbReference type="GO" id="GO:0016020">
    <property type="term" value="C:membrane"/>
    <property type="evidence" value="ECO:0007669"/>
    <property type="project" value="UniProtKB-SubCell"/>
</dbReference>
<feature type="non-terminal residue" evidence="9">
    <location>
        <position position="1"/>
    </location>
</feature>
<reference evidence="9 11" key="1">
    <citation type="submission" date="2014-04" db="EMBL/GenBank/DDBJ databases">
        <authorList>
            <consortium name="DOE Joint Genome Institute"/>
            <person name="Kuo A."/>
            <person name="Tarkka M."/>
            <person name="Buscot F."/>
            <person name="Kohler A."/>
            <person name="Nagy L.G."/>
            <person name="Floudas D."/>
            <person name="Copeland A."/>
            <person name="Barry K.W."/>
            <person name="Cichocki N."/>
            <person name="Veneault-Fourrey C."/>
            <person name="LaButti K."/>
            <person name="Lindquist E.A."/>
            <person name="Lipzen A."/>
            <person name="Lundell T."/>
            <person name="Morin E."/>
            <person name="Murat C."/>
            <person name="Sun H."/>
            <person name="Tunlid A."/>
            <person name="Henrissat B."/>
            <person name="Grigoriev I.V."/>
            <person name="Hibbett D.S."/>
            <person name="Martin F."/>
            <person name="Nordberg H.P."/>
            <person name="Cantor M.N."/>
            <person name="Hua S.X."/>
        </authorList>
    </citation>
    <scope>NUCLEOTIDE SEQUENCE [LARGE SCALE GENOMIC DNA]</scope>
    <source>
        <strain evidence="9 11">F 1598</strain>
    </source>
</reference>
<reference evidence="9" key="3">
    <citation type="submission" date="2015-02" db="EMBL/GenBank/DDBJ databases">
        <title>Evolutionary Origins and Diversification of the Mycorrhizal Mutualists.</title>
        <authorList>
            <consortium name="DOE Joint Genome Institute"/>
            <consortium name="Mycorrhizal Genomics Consortium"/>
            <person name="Kohler A."/>
            <person name="Kuo A."/>
            <person name="Nagy L.G."/>
            <person name="Floudas D."/>
            <person name="Copeland A."/>
            <person name="Barry K.W."/>
            <person name="Cichocki N."/>
            <person name="Veneault-Fourrey C."/>
            <person name="LaButti K."/>
            <person name="Lindquist E.A."/>
            <person name="Lipzen A."/>
            <person name="Lundell T."/>
            <person name="Morin E."/>
            <person name="Murat C."/>
            <person name="Riley R."/>
            <person name="Ohm R."/>
            <person name="Sun H."/>
            <person name="Tunlid A."/>
            <person name="Henrissat B."/>
            <person name="Grigoriev I.V."/>
            <person name="Hibbett D.S."/>
            <person name="Martin F."/>
        </authorList>
    </citation>
    <scope>NUCLEOTIDE SEQUENCE</scope>
    <source>
        <strain evidence="9 11">F 1598</strain>
    </source>
</reference>
<dbReference type="InterPro" id="IPR007751">
    <property type="entry name" value="DUF676_lipase-like"/>
</dbReference>
<feature type="non-terminal residue" evidence="9">
    <location>
        <position position="170"/>
    </location>
</feature>
<evidence type="ECO:0000256" key="1">
    <source>
        <dbReference type="ARBA" id="ARBA00004173"/>
    </source>
</evidence>
<dbReference type="HOGENOM" id="CLU_000288_182_4_1"/>
<dbReference type="GO" id="GO:0005783">
    <property type="term" value="C:endoplasmic reticulum"/>
    <property type="evidence" value="ECO:0007669"/>
    <property type="project" value="UniProtKB-SubCell"/>
</dbReference>
<dbReference type="GO" id="GO:0005739">
    <property type="term" value="C:mitochondrion"/>
    <property type="evidence" value="ECO:0007669"/>
    <property type="project" value="UniProtKB-SubCell"/>
</dbReference>
<evidence type="ECO:0000256" key="2">
    <source>
        <dbReference type="ARBA" id="ARBA00004240"/>
    </source>
</evidence>
<dbReference type="OrthoDB" id="3246270at2759"/>
<evidence type="ECO:0000259" key="8">
    <source>
        <dbReference type="Pfam" id="PF05057"/>
    </source>
</evidence>
<proteinExistence type="inferred from homology"/>
<dbReference type="PANTHER" id="PTHR48182:SF2">
    <property type="entry name" value="PROTEIN SERAC1"/>
    <property type="match status" value="1"/>
</dbReference>
<dbReference type="Pfam" id="PF05057">
    <property type="entry name" value="DUF676"/>
    <property type="match status" value="1"/>
</dbReference>
<dbReference type="EMBL" id="KN833249">
    <property type="protein sequence ID" value="KIM71640.1"/>
    <property type="molecule type" value="Genomic_DNA"/>
</dbReference>
<dbReference type="PANTHER" id="PTHR48182">
    <property type="entry name" value="PROTEIN SERAC1"/>
    <property type="match status" value="1"/>
</dbReference>
<feature type="domain" description="DUF676" evidence="8">
    <location>
        <begin position="2"/>
        <end position="135"/>
    </location>
</feature>
<evidence type="ECO:0000256" key="5">
    <source>
        <dbReference type="ARBA" id="ARBA00022824"/>
    </source>
</evidence>
<protein>
    <recommendedName>
        <fullName evidence="8">DUF676 domain-containing protein</fullName>
    </recommendedName>
</protein>
<comment type="similarity">
    <text evidence="4">Belongs to the putative lipase ROG1 family.</text>
</comment>
<organism evidence="9 11">
    <name type="scientific">Piloderma croceum (strain F 1598)</name>
    <dbReference type="NCBI Taxonomy" id="765440"/>
    <lineage>
        <taxon>Eukaryota</taxon>
        <taxon>Fungi</taxon>
        <taxon>Dikarya</taxon>
        <taxon>Basidiomycota</taxon>
        <taxon>Agaricomycotina</taxon>
        <taxon>Agaricomycetes</taxon>
        <taxon>Agaricomycetidae</taxon>
        <taxon>Atheliales</taxon>
        <taxon>Atheliaceae</taxon>
        <taxon>Piloderma</taxon>
    </lineage>
</organism>
<name>A0A0C3EG83_PILCF</name>